<dbReference type="EMBL" id="MTEJ01000047">
    <property type="protein sequence ID" value="OQX13422.1"/>
    <property type="molecule type" value="Genomic_DNA"/>
</dbReference>
<evidence type="ECO:0000259" key="5">
    <source>
        <dbReference type="PROSITE" id="PS50931"/>
    </source>
</evidence>
<dbReference type="SUPFAM" id="SSF53850">
    <property type="entry name" value="Periplasmic binding protein-like II"/>
    <property type="match status" value="1"/>
</dbReference>
<keyword evidence="3" id="KW-0238">DNA-binding</keyword>
<name>A0A1Y1QU92_9GAMM</name>
<organism evidence="6 7">
    <name type="scientific">Thiothrix lacustris</name>
    <dbReference type="NCBI Taxonomy" id="525917"/>
    <lineage>
        <taxon>Bacteria</taxon>
        <taxon>Pseudomonadati</taxon>
        <taxon>Pseudomonadota</taxon>
        <taxon>Gammaproteobacteria</taxon>
        <taxon>Thiotrichales</taxon>
        <taxon>Thiotrichaceae</taxon>
        <taxon>Thiothrix</taxon>
    </lineage>
</organism>
<dbReference type="PANTHER" id="PTHR30579:SF7">
    <property type="entry name" value="HTH-TYPE TRANSCRIPTIONAL REGULATOR LRHA-RELATED"/>
    <property type="match status" value="1"/>
</dbReference>
<dbReference type="SUPFAM" id="SSF46785">
    <property type="entry name" value="Winged helix' DNA-binding domain"/>
    <property type="match status" value="1"/>
</dbReference>
<evidence type="ECO:0000256" key="2">
    <source>
        <dbReference type="ARBA" id="ARBA00023015"/>
    </source>
</evidence>
<evidence type="ECO:0000256" key="3">
    <source>
        <dbReference type="ARBA" id="ARBA00023125"/>
    </source>
</evidence>
<evidence type="ECO:0000256" key="4">
    <source>
        <dbReference type="ARBA" id="ARBA00023163"/>
    </source>
</evidence>
<dbReference type="InterPro" id="IPR050176">
    <property type="entry name" value="LTTR"/>
</dbReference>
<reference evidence="6 7" key="1">
    <citation type="submission" date="2017-01" db="EMBL/GenBank/DDBJ databases">
        <title>Novel large sulfur bacteria in the metagenomes of groundwater-fed chemosynthetic microbial mats in the Lake Huron basin.</title>
        <authorList>
            <person name="Sharrar A.M."/>
            <person name="Flood B.E."/>
            <person name="Bailey J.V."/>
            <person name="Jones D.S."/>
            <person name="Biddanda B."/>
            <person name="Ruberg S.A."/>
            <person name="Marcus D.N."/>
            <person name="Dick G.J."/>
        </authorList>
    </citation>
    <scope>NUCLEOTIDE SEQUENCE [LARGE SCALE GENOMIC DNA]</scope>
    <source>
        <strain evidence="6">A8</strain>
    </source>
</reference>
<comment type="similarity">
    <text evidence="1">Belongs to the LysR transcriptional regulatory family.</text>
</comment>
<dbReference type="Pfam" id="PF00126">
    <property type="entry name" value="HTH_1"/>
    <property type="match status" value="1"/>
</dbReference>
<dbReference type="Gene3D" id="3.40.190.10">
    <property type="entry name" value="Periplasmic binding protein-like II"/>
    <property type="match status" value="2"/>
</dbReference>
<dbReference type="GO" id="GO:0003700">
    <property type="term" value="F:DNA-binding transcription factor activity"/>
    <property type="evidence" value="ECO:0007669"/>
    <property type="project" value="InterPro"/>
</dbReference>
<dbReference type="Gene3D" id="1.10.10.10">
    <property type="entry name" value="Winged helix-like DNA-binding domain superfamily/Winged helix DNA-binding domain"/>
    <property type="match status" value="1"/>
</dbReference>
<protein>
    <recommendedName>
        <fullName evidence="5">HTH lysR-type domain-containing protein</fullName>
    </recommendedName>
</protein>
<evidence type="ECO:0000313" key="7">
    <source>
        <dbReference type="Proteomes" id="UP000192491"/>
    </source>
</evidence>
<proteinExistence type="inferred from homology"/>
<accession>A0A1Y1QU92</accession>
<dbReference type="Pfam" id="PF03466">
    <property type="entry name" value="LysR_substrate"/>
    <property type="match status" value="1"/>
</dbReference>
<evidence type="ECO:0000256" key="1">
    <source>
        <dbReference type="ARBA" id="ARBA00009437"/>
    </source>
</evidence>
<dbReference type="InterPro" id="IPR036390">
    <property type="entry name" value="WH_DNA-bd_sf"/>
</dbReference>
<dbReference type="FunFam" id="1.10.10.10:FF:000001">
    <property type="entry name" value="LysR family transcriptional regulator"/>
    <property type="match status" value="1"/>
</dbReference>
<dbReference type="InterPro" id="IPR005119">
    <property type="entry name" value="LysR_subst-bd"/>
</dbReference>
<dbReference type="PANTHER" id="PTHR30579">
    <property type="entry name" value="TRANSCRIPTIONAL REGULATOR"/>
    <property type="match status" value="1"/>
</dbReference>
<keyword evidence="2" id="KW-0805">Transcription regulation</keyword>
<comment type="caution">
    <text evidence="6">The sequence shown here is derived from an EMBL/GenBank/DDBJ whole genome shotgun (WGS) entry which is preliminary data.</text>
</comment>
<dbReference type="PROSITE" id="PS50931">
    <property type="entry name" value="HTH_LYSR"/>
    <property type="match status" value="1"/>
</dbReference>
<dbReference type="AlphaFoldDB" id="A0A1Y1QU92"/>
<dbReference type="InterPro" id="IPR036388">
    <property type="entry name" value="WH-like_DNA-bd_sf"/>
</dbReference>
<dbReference type="Proteomes" id="UP000192491">
    <property type="component" value="Unassembled WGS sequence"/>
</dbReference>
<feature type="domain" description="HTH lysR-type" evidence="5">
    <location>
        <begin position="6"/>
        <end position="63"/>
    </location>
</feature>
<gene>
    <name evidence="6" type="ORF">BWK73_12170</name>
</gene>
<dbReference type="GO" id="GO:0003677">
    <property type="term" value="F:DNA binding"/>
    <property type="evidence" value="ECO:0007669"/>
    <property type="project" value="UniProtKB-KW"/>
</dbReference>
<dbReference type="InterPro" id="IPR000847">
    <property type="entry name" value="LysR_HTH_N"/>
</dbReference>
<evidence type="ECO:0000313" key="6">
    <source>
        <dbReference type="EMBL" id="OQX13422.1"/>
    </source>
</evidence>
<keyword evidence="4" id="KW-0804">Transcription</keyword>
<sequence length="284" mass="30539">MKQANVSTELLQTFVTVVESGGFIRAAQHLYKTQSTVSQQIRKLETELDANLFATSGRRRLLTPAGEQFLGYAKRWLALQDEALFALAKNSLAAEIRLGVSHSLSEGVLPELLAQFSRAYPHVNLVVETGYGNELIQRYDSGDYDLILTLEREPLAGKVIGTAAMVWIGKAGSEWSGLHPLRLAGYQGACEFRQAATHALDQAGIPWQIVYSTNSLAALMAAVRAGLAVTVRADCAVSAGLAILAPPPSVPELPTISVVLRNRTLSEASEWLAAALQKTGLQAA</sequence>
<dbReference type="PRINTS" id="PR00039">
    <property type="entry name" value="HTHLYSR"/>
</dbReference>